<dbReference type="PROSITE" id="PS51462">
    <property type="entry name" value="NUDIX"/>
    <property type="match status" value="1"/>
</dbReference>
<dbReference type="InterPro" id="IPR000086">
    <property type="entry name" value="NUDIX_hydrolase_dom"/>
</dbReference>
<dbReference type="EMBL" id="JBHSWD010000001">
    <property type="protein sequence ID" value="MFC6592050.1"/>
    <property type="molecule type" value="Genomic_DNA"/>
</dbReference>
<evidence type="ECO:0000256" key="2">
    <source>
        <dbReference type="ARBA" id="ARBA00022801"/>
    </source>
</evidence>
<dbReference type="Pfam" id="PF00293">
    <property type="entry name" value="NUDIX"/>
    <property type="match status" value="1"/>
</dbReference>
<evidence type="ECO:0000313" key="6">
    <source>
        <dbReference type="Proteomes" id="UP001596297"/>
    </source>
</evidence>
<dbReference type="Proteomes" id="UP001596297">
    <property type="component" value="Unassembled WGS sequence"/>
</dbReference>
<keyword evidence="6" id="KW-1185">Reference proteome</keyword>
<dbReference type="PANTHER" id="PTHR43046">
    <property type="entry name" value="GDP-MANNOSE MANNOSYL HYDROLASE"/>
    <property type="match status" value="1"/>
</dbReference>
<feature type="domain" description="Nudix hydrolase" evidence="4">
    <location>
        <begin position="1"/>
        <end position="129"/>
    </location>
</feature>
<evidence type="ECO:0000256" key="1">
    <source>
        <dbReference type="ARBA" id="ARBA00001946"/>
    </source>
</evidence>
<name>A0ABW1YCM3_9DEIO</name>
<comment type="cofactor">
    <cofactor evidence="1">
        <name>Mg(2+)</name>
        <dbReference type="ChEBI" id="CHEBI:18420"/>
    </cofactor>
</comment>
<feature type="compositionally biased region" description="Low complexity" evidence="3">
    <location>
        <begin position="138"/>
        <end position="149"/>
    </location>
</feature>
<dbReference type="PANTHER" id="PTHR43046:SF2">
    <property type="entry name" value="8-OXO-DGTP DIPHOSPHATASE-RELATED"/>
    <property type="match status" value="1"/>
</dbReference>
<comment type="caution">
    <text evidence="5">The sequence shown here is derived from an EMBL/GenBank/DDBJ whole genome shotgun (WGS) entry which is preliminary data.</text>
</comment>
<accession>A0ABW1YCM3</accession>
<dbReference type="InterPro" id="IPR015797">
    <property type="entry name" value="NUDIX_hydrolase-like_dom_sf"/>
</dbReference>
<proteinExistence type="predicted"/>
<dbReference type="Gene3D" id="3.90.79.10">
    <property type="entry name" value="Nucleoside Triphosphate Pyrophosphohydrolase"/>
    <property type="match status" value="1"/>
</dbReference>
<evidence type="ECO:0000313" key="5">
    <source>
        <dbReference type="EMBL" id="MFC6592050.1"/>
    </source>
</evidence>
<reference evidence="6" key="1">
    <citation type="journal article" date="2019" name="Int. J. Syst. Evol. Microbiol.">
        <title>The Global Catalogue of Microorganisms (GCM) 10K type strain sequencing project: providing services to taxonomists for standard genome sequencing and annotation.</title>
        <authorList>
            <consortium name="The Broad Institute Genomics Platform"/>
            <consortium name="The Broad Institute Genome Sequencing Center for Infectious Disease"/>
            <person name="Wu L."/>
            <person name="Ma J."/>
        </authorList>
    </citation>
    <scope>NUCLEOTIDE SEQUENCE [LARGE SCALE GENOMIC DNA]</scope>
    <source>
        <strain evidence="6">CGMCC 1.15772</strain>
    </source>
</reference>
<feature type="region of interest" description="Disordered" evidence="3">
    <location>
        <begin position="127"/>
        <end position="149"/>
    </location>
</feature>
<protein>
    <submittedName>
        <fullName evidence="5">NUDIX domain-containing protein</fullName>
    </submittedName>
</protein>
<organism evidence="5 6">
    <name type="scientific">Deinococcus lacus</name>
    <dbReference type="NCBI Taxonomy" id="392561"/>
    <lineage>
        <taxon>Bacteria</taxon>
        <taxon>Thermotogati</taxon>
        <taxon>Deinococcota</taxon>
        <taxon>Deinococci</taxon>
        <taxon>Deinococcales</taxon>
        <taxon>Deinococcaceae</taxon>
        <taxon>Deinococcus</taxon>
    </lineage>
</organism>
<dbReference type="SUPFAM" id="SSF55811">
    <property type="entry name" value="Nudix"/>
    <property type="match status" value="1"/>
</dbReference>
<dbReference type="PROSITE" id="PS00893">
    <property type="entry name" value="NUDIX_BOX"/>
    <property type="match status" value="1"/>
</dbReference>
<gene>
    <name evidence="5" type="ORF">ACFP81_08595</name>
</gene>
<sequence>MRRTGAGIATLRGQEVLLIRRGDNGLWDIPGGGKGFWESPERAACRELGEETGLTVGAVQPLSIFRHTHTYPDGNVVDWTTHVFTAEYAGGETRAAGDAAQVRWWPLDALPGEISTATGKYFAALRGSGVSRRPPTPAHAAPSAPSAGR</sequence>
<dbReference type="InterPro" id="IPR020084">
    <property type="entry name" value="NUDIX_hydrolase_CS"/>
</dbReference>
<dbReference type="RefSeq" id="WP_380083065.1">
    <property type="nucleotide sequence ID" value="NZ_JBHSWD010000001.1"/>
</dbReference>
<evidence type="ECO:0000256" key="3">
    <source>
        <dbReference type="SAM" id="MobiDB-lite"/>
    </source>
</evidence>
<keyword evidence="2" id="KW-0378">Hydrolase</keyword>
<evidence type="ECO:0000259" key="4">
    <source>
        <dbReference type="PROSITE" id="PS51462"/>
    </source>
</evidence>